<dbReference type="InterPro" id="IPR008183">
    <property type="entry name" value="Aldose_1/G6P_1-epimerase"/>
</dbReference>
<dbReference type="PIRSF" id="PIRSF016020">
    <property type="entry name" value="PHexose_mutarotase"/>
    <property type="match status" value="1"/>
</dbReference>
<keyword evidence="3 4" id="KW-0413">Isomerase</keyword>
<evidence type="ECO:0000313" key="7">
    <source>
        <dbReference type="Proteomes" id="UP000249005"/>
    </source>
</evidence>
<evidence type="ECO:0000256" key="3">
    <source>
        <dbReference type="ARBA" id="ARBA00023235"/>
    </source>
</evidence>
<dbReference type="CDD" id="cd09020">
    <property type="entry name" value="D-hex-6-P-epi_like"/>
    <property type="match status" value="1"/>
</dbReference>
<evidence type="ECO:0000256" key="4">
    <source>
        <dbReference type="PIRNR" id="PIRNR016020"/>
    </source>
</evidence>
<dbReference type="GO" id="GO:0030246">
    <property type="term" value="F:carbohydrate binding"/>
    <property type="evidence" value="ECO:0007669"/>
    <property type="project" value="UniProtKB-UniRule"/>
</dbReference>
<evidence type="ECO:0000256" key="1">
    <source>
        <dbReference type="ARBA" id="ARBA00001096"/>
    </source>
</evidence>
<sequence>MSNSLFSLPIEQQLSPSLTLRKKNGLTLAVINHPKAKGAVTLQGAQLVSWQPSGESPVIWLSEASDFEPGVAIRGGIPICWPWFGKTGSPSHGFARNGLWQLTAHDESDDCVWLTLTLSDSEGTHKLWPHAFSLIARIRLGETCEVELESHGDYAITTALHSYFHIGDISQIGIAGLGDAYMDKLTGKDALDSSPVMQFPGPVDRIYRQPQAFSTISDPVLNRTIEIHHRQAADVVVWNPGKEGAATMADMSNEGYKTMACVETACVSQPITVTRDKPHYLSVSIRCYRNE</sequence>
<name>A0A2X4UYZ4_9GAMM</name>
<accession>A0A2X4UYZ4</accession>
<proteinExistence type="inferred from homology"/>
<dbReference type="EMBL" id="LS483470">
    <property type="protein sequence ID" value="SQI39862.1"/>
    <property type="molecule type" value="Genomic_DNA"/>
</dbReference>
<evidence type="ECO:0000256" key="5">
    <source>
        <dbReference type="PIRSR" id="PIRSR016020-1"/>
    </source>
</evidence>
<dbReference type="GO" id="GO:0047938">
    <property type="term" value="F:glucose-6-phosphate 1-epimerase activity"/>
    <property type="evidence" value="ECO:0007669"/>
    <property type="project" value="UniProtKB-UniRule"/>
</dbReference>
<comment type="catalytic activity">
    <reaction evidence="1">
        <text>alpha-D-glucose 6-phosphate = beta-D-glucose 6-phosphate</text>
        <dbReference type="Rhea" id="RHEA:16249"/>
        <dbReference type="ChEBI" id="CHEBI:58225"/>
        <dbReference type="ChEBI" id="CHEBI:58247"/>
        <dbReference type="EC" id="5.1.3.15"/>
    </reaction>
</comment>
<dbReference type="SUPFAM" id="SSF74650">
    <property type="entry name" value="Galactose mutarotase-like"/>
    <property type="match status" value="1"/>
</dbReference>
<dbReference type="GO" id="GO:0005737">
    <property type="term" value="C:cytoplasm"/>
    <property type="evidence" value="ECO:0007669"/>
    <property type="project" value="TreeGrafter"/>
</dbReference>
<dbReference type="EC" id="5.1.3.15" evidence="4"/>
<keyword evidence="7" id="KW-1185">Reference proteome</keyword>
<feature type="active site" evidence="5">
    <location>
        <position position="161"/>
    </location>
</feature>
<evidence type="ECO:0000313" key="6">
    <source>
        <dbReference type="EMBL" id="SQI39862.1"/>
    </source>
</evidence>
<dbReference type="Gene3D" id="2.70.98.10">
    <property type="match status" value="1"/>
</dbReference>
<evidence type="ECO:0000256" key="2">
    <source>
        <dbReference type="ARBA" id="ARBA00005866"/>
    </source>
</evidence>
<dbReference type="InterPro" id="IPR014718">
    <property type="entry name" value="GH-type_carb-bd"/>
</dbReference>
<gene>
    <name evidence="6" type="primary">yeaD</name>
    <name evidence="6" type="ORF">NCTC12151_01452</name>
</gene>
<dbReference type="PANTHER" id="PTHR11122">
    <property type="entry name" value="APOSPORY-ASSOCIATED PROTEIN C-RELATED"/>
    <property type="match status" value="1"/>
</dbReference>
<dbReference type="Pfam" id="PF01263">
    <property type="entry name" value="Aldose_epim"/>
    <property type="match status" value="1"/>
</dbReference>
<dbReference type="GO" id="GO:0005975">
    <property type="term" value="P:carbohydrate metabolic process"/>
    <property type="evidence" value="ECO:0007669"/>
    <property type="project" value="InterPro"/>
</dbReference>
<organism evidence="6 7">
    <name type="scientific">Leminorella richardii</name>
    <dbReference type="NCBI Taxonomy" id="158841"/>
    <lineage>
        <taxon>Bacteria</taxon>
        <taxon>Pseudomonadati</taxon>
        <taxon>Pseudomonadota</taxon>
        <taxon>Gammaproteobacteria</taxon>
        <taxon>Enterobacterales</taxon>
        <taxon>Budviciaceae</taxon>
        <taxon>Leminorella</taxon>
    </lineage>
</organism>
<protein>
    <recommendedName>
        <fullName evidence="4">Putative glucose-6-phosphate 1-epimerase</fullName>
        <ecNumber evidence="4">5.1.3.15</ecNumber>
    </recommendedName>
</protein>
<dbReference type="InterPro" id="IPR025532">
    <property type="entry name" value="G6P_1-epimerase"/>
</dbReference>
<dbReference type="PANTHER" id="PTHR11122:SF13">
    <property type="entry name" value="GLUCOSE-6-PHOSPHATE 1-EPIMERASE"/>
    <property type="match status" value="1"/>
</dbReference>
<dbReference type="OrthoDB" id="9790727at2"/>
<dbReference type="RefSeq" id="WP_111740029.1">
    <property type="nucleotide sequence ID" value="NZ_LR698987.1"/>
</dbReference>
<reference evidence="6 7" key="1">
    <citation type="submission" date="2018-06" db="EMBL/GenBank/DDBJ databases">
        <authorList>
            <consortium name="Pathogen Informatics"/>
            <person name="Doyle S."/>
        </authorList>
    </citation>
    <scope>NUCLEOTIDE SEQUENCE [LARGE SCALE GENOMIC DNA]</scope>
    <source>
        <strain evidence="6 7">NCTC12151</strain>
    </source>
</reference>
<feature type="active site" evidence="5">
    <location>
        <position position="263"/>
    </location>
</feature>
<dbReference type="Proteomes" id="UP000249005">
    <property type="component" value="Chromosome 1"/>
</dbReference>
<dbReference type="KEGG" id="lri:NCTC12151_01452"/>
<comment type="similarity">
    <text evidence="2 4">Belongs to the glucose-6-phosphate 1-epimerase family.</text>
</comment>
<dbReference type="AlphaFoldDB" id="A0A2X4UYZ4"/>
<dbReference type="InterPro" id="IPR011013">
    <property type="entry name" value="Gal_mutarotase_sf_dom"/>
</dbReference>